<dbReference type="EMBL" id="JAOAOG010000331">
    <property type="protein sequence ID" value="KAJ6227845.1"/>
    <property type="molecule type" value="Genomic_DNA"/>
</dbReference>
<keyword evidence="5" id="KW-0804">Transcription</keyword>
<dbReference type="SUPFAM" id="SSF57959">
    <property type="entry name" value="Leucine zipper domain"/>
    <property type="match status" value="1"/>
</dbReference>
<comment type="subcellular location">
    <subcellularLocation>
        <location evidence="1">Nucleus</location>
    </subcellularLocation>
</comment>
<sequence length="337" mass="38680">MLNDIFDTTFETDLFESLGNFELFSGSDQVNLLDSFSDEQTENEFETEPNQVSFARSKSIQNISKLNAEQEEELLQSVTVPQSLSFPDLFVHDQSEAKIQRKRHYEKAVDEIKLEARSEPLSKQQKITNSSLETHQKNSLKITSNSQTTKKTRSSKKKTTSTTKKQTKTKTKTKTTARKRINTKTKDKTGTKAKPTTNETTEPKTKKTTTALNPEERRKKILERNRINARKSRQRKKQYVQGLETETKDLRSKNNELVDEVSKLSIENQSLRDEINQLRSLFQGNCKKIFGQTETNSTLVEETQENSETKDRNMILGKQLLYGLAAAVFPMAQQLKK</sequence>
<comment type="caution">
    <text evidence="10">The sequence shown here is derived from an EMBL/GenBank/DDBJ whole genome shotgun (WGS) entry which is preliminary data.</text>
</comment>
<evidence type="ECO:0000313" key="11">
    <source>
        <dbReference type="Proteomes" id="UP001150062"/>
    </source>
</evidence>
<keyword evidence="3" id="KW-0805">Transcription regulation</keyword>
<comment type="similarity">
    <text evidence="2">Belongs to the bZIP family.</text>
</comment>
<dbReference type="Gene3D" id="1.20.5.170">
    <property type="match status" value="1"/>
</dbReference>
<keyword evidence="7" id="KW-0175">Coiled coil</keyword>
<dbReference type="CDD" id="cd14687">
    <property type="entry name" value="bZIP_ATF2"/>
    <property type="match status" value="1"/>
</dbReference>
<dbReference type="PANTHER" id="PTHR47416">
    <property type="entry name" value="BASIC-LEUCINE ZIPPER TRANSCRIPTION FACTOR F-RELATED"/>
    <property type="match status" value="1"/>
</dbReference>
<dbReference type="Pfam" id="PF00170">
    <property type="entry name" value="bZIP_1"/>
    <property type="match status" value="1"/>
</dbReference>
<evidence type="ECO:0000256" key="5">
    <source>
        <dbReference type="ARBA" id="ARBA00023163"/>
    </source>
</evidence>
<dbReference type="SMART" id="SM00338">
    <property type="entry name" value="BRLZ"/>
    <property type="match status" value="1"/>
</dbReference>
<organism evidence="10 11">
    <name type="scientific">Anaeramoeba flamelloides</name>
    <dbReference type="NCBI Taxonomy" id="1746091"/>
    <lineage>
        <taxon>Eukaryota</taxon>
        <taxon>Metamonada</taxon>
        <taxon>Anaeramoebidae</taxon>
        <taxon>Anaeramoeba</taxon>
    </lineage>
</organism>
<evidence type="ECO:0000256" key="8">
    <source>
        <dbReference type="SAM" id="MobiDB-lite"/>
    </source>
</evidence>
<keyword evidence="4" id="KW-0238">DNA-binding</keyword>
<evidence type="ECO:0000256" key="4">
    <source>
        <dbReference type="ARBA" id="ARBA00023125"/>
    </source>
</evidence>
<evidence type="ECO:0000256" key="6">
    <source>
        <dbReference type="ARBA" id="ARBA00023242"/>
    </source>
</evidence>
<accession>A0ABQ8X5C8</accession>
<evidence type="ECO:0000259" key="9">
    <source>
        <dbReference type="PROSITE" id="PS50217"/>
    </source>
</evidence>
<reference evidence="10" key="1">
    <citation type="submission" date="2022-08" db="EMBL/GenBank/DDBJ databases">
        <title>Novel sulfate-reducing endosymbionts in the free-living metamonad Anaeramoeba.</title>
        <authorList>
            <person name="Jerlstrom-Hultqvist J."/>
            <person name="Cepicka I."/>
            <person name="Gallot-Lavallee L."/>
            <person name="Salas-Leiva D."/>
            <person name="Curtis B.A."/>
            <person name="Zahonova K."/>
            <person name="Pipaliya S."/>
            <person name="Dacks J."/>
            <person name="Roger A.J."/>
        </authorList>
    </citation>
    <scope>NUCLEOTIDE SEQUENCE</scope>
    <source>
        <strain evidence="10">Schooner1</strain>
    </source>
</reference>
<keyword evidence="6" id="KW-0539">Nucleus</keyword>
<feature type="region of interest" description="Disordered" evidence="8">
    <location>
        <begin position="116"/>
        <end position="213"/>
    </location>
</feature>
<dbReference type="InterPro" id="IPR004827">
    <property type="entry name" value="bZIP"/>
</dbReference>
<name>A0ABQ8X5C8_9EUKA</name>
<evidence type="ECO:0000256" key="3">
    <source>
        <dbReference type="ARBA" id="ARBA00023015"/>
    </source>
</evidence>
<feature type="compositionally biased region" description="Basic residues" evidence="8">
    <location>
        <begin position="150"/>
        <end position="183"/>
    </location>
</feature>
<feature type="domain" description="BZIP" evidence="9">
    <location>
        <begin position="215"/>
        <end position="278"/>
    </location>
</feature>
<evidence type="ECO:0000313" key="10">
    <source>
        <dbReference type="EMBL" id="KAJ6227845.1"/>
    </source>
</evidence>
<evidence type="ECO:0000256" key="7">
    <source>
        <dbReference type="SAM" id="Coils"/>
    </source>
</evidence>
<proteinExistence type="inferred from homology"/>
<feature type="compositionally biased region" description="Polar residues" evidence="8">
    <location>
        <begin position="121"/>
        <end position="142"/>
    </location>
</feature>
<dbReference type="PROSITE" id="PS50217">
    <property type="entry name" value="BZIP"/>
    <property type="match status" value="1"/>
</dbReference>
<dbReference type="PANTHER" id="PTHR47416:SF8">
    <property type="entry name" value="BASIC-LEUCINE ZIPPER TRANSCRIPTION FACTOR E-RELATED"/>
    <property type="match status" value="1"/>
</dbReference>
<dbReference type="Proteomes" id="UP001150062">
    <property type="component" value="Unassembled WGS sequence"/>
</dbReference>
<protein>
    <submittedName>
        <fullName evidence="10">Cyclic-amp response element binding protein</fullName>
    </submittedName>
</protein>
<keyword evidence="11" id="KW-1185">Reference proteome</keyword>
<dbReference type="InterPro" id="IPR046347">
    <property type="entry name" value="bZIP_sf"/>
</dbReference>
<evidence type="ECO:0000256" key="2">
    <source>
        <dbReference type="ARBA" id="ARBA00007163"/>
    </source>
</evidence>
<evidence type="ECO:0000256" key="1">
    <source>
        <dbReference type="ARBA" id="ARBA00004123"/>
    </source>
</evidence>
<feature type="coiled-coil region" evidence="7">
    <location>
        <begin position="240"/>
        <end position="281"/>
    </location>
</feature>
<gene>
    <name evidence="10" type="ORF">M0813_09258</name>
</gene>